<dbReference type="InterPro" id="IPR003779">
    <property type="entry name" value="CMD-like"/>
</dbReference>
<dbReference type="Gene3D" id="1.20.1290.10">
    <property type="entry name" value="AhpD-like"/>
    <property type="match status" value="2"/>
</dbReference>
<feature type="domain" description="Carboxymuconolactone decarboxylase-like" evidence="1">
    <location>
        <begin position="33"/>
        <end position="96"/>
    </location>
</feature>
<dbReference type="SUPFAM" id="SSF69118">
    <property type="entry name" value="AhpD-like"/>
    <property type="match status" value="1"/>
</dbReference>
<evidence type="ECO:0000259" key="1">
    <source>
        <dbReference type="Pfam" id="PF02627"/>
    </source>
</evidence>
<dbReference type="PANTHER" id="PTHR33570">
    <property type="entry name" value="4-CARBOXYMUCONOLACTONE DECARBOXYLASE FAMILY PROTEIN"/>
    <property type="match status" value="1"/>
</dbReference>
<proteinExistence type="predicted"/>
<sequence length="217" mass="23456">MDLPSSPLGELDPQFEKLGLEVAAFTFGLPGTSVREKLLQTVTLDICRAHLGLAFRMHVTAATMHGVTYAELLAAIRFVAPYSGYPAAADALARLTEIAAEIGLDTSDLGEQPEPGAVNDAAGRLDIADEWTAEFVDWQLSRAWSEDLLSRRERVIMALTSDVGQQDIDESMRRHVELALDAGLSADDVRDVIRFCAEYGIGRAAAALRALDDVLVG</sequence>
<dbReference type="EMBL" id="AP024255">
    <property type="protein sequence ID" value="BCO99453.1"/>
    <property type="molecule type" value="Genomic_DNA"/>
</dbReference>
<dbReference type="GO" id="GO:0051920">
    <property type="term" value="F:peroxiredoxin activity"/>
    <property type="evidence" value="ECO:0007669"/>
    <property type="project" value="InterPro"/>
</dbReference>
<evidence type="ECO:0000313" key="3">
    <source>
        <dbReference type="Proteomes" id="UP000595205"/>
    </source>
</evidence>
<dbReference type="InterPro" id="IPR029032">
    <property type="entry name" value="AhpD-like"/>
</dbReference>
<dbReference type="InterPro" id="IPR052512">
    <property type="entry name" value="4CMD/NDH-1_regulator"/>
</dbReference>
<accession>A0A7R7RLT6</accession>
<feature type="domain" description="Carboxymuconolactone decarboxylase-like" evidence="1">
    <location>
        <begin position="142"/>
        <end position="212"/>
    </location>
</feature>
<evidence type="ECO:0000313" key="2">
    <source>
        <dbReference type="EMBL" id="BCO99453.1"/>
    </source>
</evidence>
<dbReference type="RefSeq" id="WP_009952241.1">
    <property type="nucleotide sequence ID" value="NZ_AP024244.1"/>
</dbReference>
<gene>
    <name evidence="2" type="ORF">MINTM018_22230</name>
</gene>
<dbReference type="AlphaFoldDB" id="A0A7R7RLT6"/>
<reference evidence="2 3" key="1">
    <citation type="submission" date="2020-12" db="EMBL/GenBank/DDBJ databases">
        <title>Genome sequence of clinical Mycobacterium intracellulare strains.</title>
        <authorList>
            <person name="Tateishi Y."/>
            <person name="Matsumoto S."/>
            <person name="Fukushima Y."/>
            <person name="Nakajima C."/>
            <person name="Suzuki Y."/>
        </authorList>
    </citation>
    <scope>NUCLEOTIDE SEQUENCE [LARGE SCALE GENOMIC DNA]</scope>
    <source>
        <strain evidence="2 3">M018</strain>
    </source>
</reference>
<organism evidence="2 3">
    <name type="scientific">Mycobacterium intracellulare</name>
    <dbReference type="NCBI Taxonomy" id="1767"/>
    <lineage>
        <taxon>Bacteria</taxon>
        <taxon>Bacillati</taxon>
        <taxon>Actinomycetota</taxon>
        <taxon>Actinomycetes</taxon>
        <taxon>Mycobacteriales</taxon>
        <taxon>Mycobacteriaceae</taxon>
        <taxon>Mycobacterium</taxon>
        <taxon>Mycobacterium avium complex (MAC)</taxon>
    </lineage>
</organism>
<dbReference type="Proteomes" id="UP000595205">
    <property type="component" value="Chromosome"/>
</dbReference>
<name>A0A7R7RLT6_MYCIT</name>
<dbReference type="PANTHER" id="PTHR33570:SF2">
    <property type="entry name" value="CARBOXYMUCONOLACTONE DECARBOXYLASE-LIKE DOMAIN-CONTAINING PROTEIN"/>
    <property type="match status" value="1"/>
</dbReference>
<dbReference type="Pfam" id="PF02627">
    <property type="entry name" value="CMD"/>
    <property type="match status" value="2"/>
</dbReference>
<protein>
    <recommendedName>
        <fullName evidence="1">Carboxymuconolactone decarboxylase-like domain-containing protein</fullName>
    </recommendedName>
</protein>